<sequence>MLANQRTLLGILCIALTLSMPCAVQAVPSGGTEPAAVVNEAPATKDRLQDFIKVQLETLSEQQGYESWKRAGIEVTALGPGTHGWLVLLNVNGRDAGYLIITAGDDGTLTLAEYGRGTVALFNLKTLYAAMLQQELIPRTLSWYAFQNNGKYKFMPVYLSPLQAFWQVTKRDGTILYFEPRTGELLPLHKAQMAAYGRLSVSMPTSAAASSAEPDSLMLASFDPYETLTWIRKAPETVPTFDALEALLRQKRKTVYSWEPFGRTLGYTAAVVGFEVRPGSEPYVLLHHEDSTRAVSFSSLQQSGGFY</sequence>
<reference evidence="3" key="1">
    <citation type="journal article" date="2019" name="Int. J. Syst. Evol. Microbiol.">
        <title>The Global Catalogue of Microorganisms (GCM) 10K type strain sequencing project: providing services to taxonomists for standard genome sequencing and annotation.</title>
        <authorList>
            <consortium name="The Broad Institute Genomics Platform"/>
            <consortium name="The Broad Institute Genome Sequencing Center for Infectious Disease"/>
            <person name="Wu L."/>
            <person name="Ma J."/>
        </authorList>
    </citation>
    <scope>NUCLEOTIDE SEQUENCE [LARGE SCALE GENOMIC DNA]</scope>
    <source>
        <strain evidence="3">KCTC 3950</strain>
    </source>
</reference>
<comment type="caution">
    <text evidence="2">The sequence shown here is derived from an EMBL/GenBank/DDBJ whole genome shotgun (WGS) entry which is preliminary data.</text>
</comment>
<feature type="signal peptide" evidence="1">
    <location>
        <begin position="1"/>
        <end position="26"/>
    </location>
</feature>
<name>A0ABW5PF92_9BACL</name>
<evidence type="ECO:0000256" key="1">
    <source>
        <dbReference type="SAM" id="SignalP"/>
    </source>
</evidence>
<evidence type="ECO:0000313" key="2">
    <source>
        <dbReference type="EMBL" id="MFD2613204.1"/>
    </source>
</evidence>
<dbReference type="RefSeq" id="WP_377603207.1">
    <property type="nucleotide sequence ID" value="NZ_JBHUME010000008.1"/>
</dbReference>
<accession>A0ABW5PF92</accession>
<organism evidence="2 3">
    <name type="scientific">Paenibacillus gansuensis</name>
    <dbReference type="NCBI Taxonomy" id="306542"/>
    <lineage>
        <taxon>Bacteria</taxon>
        <taxon>Bacillati</taxon>
        <taxon>Bacillota</taxon>
        <taxon>Bacilli</taxon>
        <taxon>Bacillales</taxon>
        <taxon>Paenibacillaceae</taxon>
        <taxon>Paenibacillus</taxon>
    </lineage>
</organism>
<dbReference type="EMBL" id="JBHUME010000008">
    <property type="protein sequence ID" value="MFD2613204.1"/>
    <property type="molecule type" value="Genomic_DNA"/>
</dbReference>
<dbReference type="Proteomes" id="UP001597541">
    <property type="component" value="Unassembled WGS sequence"/>
</dbReference>
<feature type="chain" id="PRO_5046362241" evidence="1">
    <location>
        <begin position="27"/>
        <end position="307"/>
    </location>
</feature>
<keyword evidence="3" id="KW-1185">Reference proteome</keyword>
<keyword evidence="1" id="KW-0732">Signal</keyword>
<gene>
    <name evidence="2" type="ORF">ACFSUF_12290</name>
</gene>
<protein>
    <submittedName>
        <fullName evidence="2">Uncharacterized protein</fullName>
    </submittedName>
</protein>
<proteinExistence type="predicted"/>
<evidence type="ECO:0000313" key="3">
    <source>
        <dbReference type="Proteomes" id="UP001597541"/>
    </source>
</evidence>